<keyword evidence="2" id="KW-1185">Reference proteome</keyword>
<name>A0A1S2VCB7_9BACT</name>
<accession>A0A1S2VCB7</accession>
<proteinExistence type="predicted"/>
<dbReference type="Proteomes" id="UP000181790">
    <property type="component" value="Unassembled WGS sequence"/>
</dbReference>
<reference evidence="1 2" key="1">
    <citation type="submission" date="2016-10" db="EMBL/GenBank/DDBJ databases">
        <title>Arsenicibacter rosenii gen. nov., sp. nov., an efficient arsenic-methylating bacterium isolated from an arsenic-contaminated paddy soil.</title>
        <authorList>
            <person name="Huang K."/>
        </authorList>
    </citation>
    <scope>NUCLEOTIDE SEQUENCE [LARGE SCALE GENOMIC DNA]</scope>
    <source>
        <strain evidence="1 2">SM-1</strain>
    </source>
</reference>
<dbReference type="AlphaFoldDB" id="A0A1S2VCB7"/>
<protein>
    <submittedName>
        <fullName evidence="1">Uncharacterized protein</fullName>
    </submittedName>
</protein>
<dbReference type="RefSeq" id="WP_071506513.1">
    <property type="nucleotide sequence ID" value="NZ_MORL01000033.1"/>
</dbReference>
<evidence type="ECO:0000313" key="2">
    <source>
        <dbReference type="Proteomes" id="UP000181790"/>
    </source>
</evidence>
<dbReference type="EMBL" id="MORL01000033">
    <property type="protein sequence ID" value="OIN55866.1"/>
    <property type="molecule type" value="Genomic_DNA"/>
</dbReference>
<gene>
    <name evidence="1" type="ORF">BLX24_27820</name>
</gene>
<organism evidence="1 2">
    <name type="scientific">Arsenicibacter rosenii</name>
    <dbReference type="NCBI Taxonomy" id="1750698"/>
    <lineage>
        <taxon>Bacteria</taxon>
        <taxon>Pseudomonadati</taxon>
        <taxon>Bacteroidota</taxon>
        <taxon>Cytophagia</taxon>
        <taxon>Cytophagales</taxon>
        <taxon>Spirosomataceae</taxon>
        <taxon>Arsenicibacter</taxon>
    </lineage>
</organism>
<evidence type="ECO:0000313" key="1">
    <source>
        <dbReference type="EMBL" id="OIN55866.1"/>
    </source>
</evidence>
<sequence>MNTILELLLILAFAAVCAFPLIWLSKPFQAPQNTFRDVMRYTRHLAMEHYQKLMSRWRIWKVGVRIRPLRWLRRHGYYQLAKELSL</sequence>
<comment type="caution">
    <text evidence="1">The sequence shown here is derived from an EMBL/GenBank/DDBJ whole genome shotgun (WGS) entry which is preliminary data.</text>
</comment>